<evidence type="ECO:0000256" key="1">
    <source>
        <dbReference type="SAM" id="MobiDB-lite"/>
    </source>
</evidence>
<gene>
    <name evidence="3" type="ORF">V9T40_010213</name>
</gene>
<feature type="region of interest" description="Disordered" evidence="1">
    <location>
        <begin position="125"/>
        <end position="156"/>
    </location>
</feature>
<feature type="compositionally biased region" description="Basic and acidic residues" evidence="1">
    <location>
        <begin position="271"/>
        <end position="287"/>
    </location>
</feature>
<dbReference type="Pfam" id="PF00651">
    <property type="entry name" value="BTB"/>
    <property type="match status" value="1"/>
</dbReference>
<feature type="domain" description="BTB" evidence="2">
    <location>
        <begin position="32"/>
        <end position="102"/>
    </location>
</feature>
<keyword evidence="4" id="KW-1185">Reference proteome</keyword>
<dbReference type="EMBL" id="JBBCAQ010000035">
    <property type="protein sequence ID" value="KAK7578008.1"/>
    <property type="molecule type" value="Genomic_DNA"/>
</dbReference>
<comment type="caution">
    <text evidence="3">The sequence shown here is derived from an EMBL/GenBank/DDBJ whole genome shotgun (WGS) entry which is preliminary data.</text>
</comment>
<accession>A0AAN9TPG1</accession>
<dbReference type="AlphaFoldDB" id="A0AAN9TPG1"/>
<feature type="compositionally biased region" description="Polar residues" evidence="1">
    <location>
        <begin position="247"/>
        <end position="270"/>
    </location>
</feature>
<dbReference type="InterPro" id="IPR011333">
    <property type="entry name" value="SKP1/BTB/POZ_sf"/>
</dbReference>
<reference evidence="3 4" key="1">
    <citation type="submission" date="2024-03" db="EMBL/GenBank/DDBJ databases">
        <title>Adaptation during the transition from Ophiocordyceps entomopathogen to insect associate is accompanied by gene loss and intensified selection.</title>
        <authorList>
            <person name="Ward C.M."/>
            <person name="Onetto C.A."/>
            <person name="Borneman A.R."/>
        </authorList>
    </citation>
    <scope>NUCLEOTIDE SEQUENCE [LARGE SCALE GENOMIC DNA]</scope>
    <source>
        <strain evidence="3">AWRI1</strain>
        <tissue evidence="3">Single Adult Female</tissue>
    </source>
</reference>
<dbReference type="Proteomes" id="UP001367676">
    <property type="component" value="Unassembled WGS sequence"/>
</dbReference>
<feature type="region of interest" description="Disordered" evidence="1">
    <location>
        <begin position="227"/>
        <end position="301"/>
    </location>
</feature>
<evidence type="ECO:0000259" key="2">
    <source>
        <dbReference type="PROSITE" id="PS50097"/>
    </source>
</evidence>
<protein>
    <recommendedName>
        <fullName evidence="2">BTB domain-containing protein</fullName>
    </recommendedName>
</protein>
<sequence>MSEGKYVFVYYKEFSENVTCKFKSFLDDDLYIDLVFVCAKNKKVGAHQIVLGCLSKFFYSIFIENASTMKEKVLHIYVPDIRAKMMKHILQFIYSGKTMLSEEELQEFNEDIKLLGMPLDNFSGPSETTENNEISHTSEPVKTSQNSDAALPRVPGVVSDTVDLTDTSINEDEEQGNGNSNNTNELPNQSWYIYTAYCLFYFLFTNKWVIFASETSEATHPISLPIASNADTNVTSDTPAIDKNPTDNKANVKSSLAENRTTPTSLSSSPDVRRVPENESKLKRRVSESNVKSEPTVRKVSQNNINSETSARKIVENTIKKPRKTSNEEAKPKRTKYLTALIDLDGSDDDDVIAIPIS</sequence>
<proteinExistence type="predicted"/>
<dbReference type="Gene3D" id="3.30.710.10">
    <property type="entry name" value="Potassium Channel Kv1.1, Chain A"/>
    <property type="match status" value="1"/>
</dbReference>
<name>A0AAN9TPG1_9HEMI</name>
<feature type="compositionally biased region" description="Polar residues" evidence="1">
    <location>
        <begin position="288"/>
        <end position="301"/>
    </location>
</feature>
<feature type="compositionally biased region" description="Polar residues" evidence="1">
    <location>
        <begin position="229"/>
        <end position="238"/>
    </location>
</feature>
<dbReference type="SMART" id="SM00225">
    <property type="entry name" value="BTB"/>
    <property type="match status" value="1"/>
</dbReference>
<evidence type="ECO:0000313" key="3">
    <source>
        <dbReference type="EMBL" id="KAK7578008.1"/>
    </source>
</evidence>
<dbReference type="PROSITE" id="PS50097">
    <property type="entry name" value="BTB"/>
    <property type="match status" value="1"/>
</dbReference>
<evidence type="ECO:0000313" key="4">
    <source>
        <dbReference type="Proteomes" id="UP001367676"/>
    </source>
</evidence>
<feature type="compositionally biased region" description="Polar residues" evidence="1">
    <location>
        <begin position="125"/>
        <end position="148"/>
    </location>
</feature>
<dbReference type="SUPFAM" id="SSF54695">
    <property type="entry name" value="POZ domain"/>
    <property type="match status" value="1"/>
</dbReference>
<dbReference type="InterPro" id="IPR000210">
    <property type="entry name" value="BTB/POZ_dom"/>
</dbReference>
<organism evidence="3 4">
    <name type="scientific">Parthenolecanium corni</name>
    <dbReference type="NCBI Taxonomy" id="536013"/>
    <lineage>
        <taxon>Eukaryota</taxon>
        <taxon>Metazoa</taxon>
        <taxon>Ecdysozoa</taxon>
        <taxon>Arthropoda</taxon>
        <taxon>Hexapoda</taxon>
        <taxon>Insecta</taxon>
        <taxon>Pterygota</taxon>
        <taxon>Neoptera</taxon>
        <taxon>Paraneoptera</taxon>
        <taxon>Hemiptera</taxon>
        <taxon>Sternorrhyncha</taxon>
        <taxon>Coccoidea</taxon>
        <taxon>Coccidae</taxon>
        <taxon>Parthenolecanium</taxon>
    </lineage>
</organism>